<dbReference type="Gene3D" id="3.40.50.300">
    <property type="entry name" value="P-loop containing nucleotide triphosphate hydrolases"/>
    <property type="match status" value="1"/>
</dbReference>
<dbReference type="InterPro" id="IPR027417">
    <property type="entry name" value="P-loop_NTPase"/>
</dbReference>
<dbReference type="RefSeq" id="WP_148457655.1">
    <property type="nucleotide sequence ID" value="NZ_VSDO01000006.1"/>
</dbReference>
<dbReference type="EMBL" id="VSDO01000006">
    <property type="protein sequence ID" value="TYA10084.1"/>
    <property type="molecule type" value="Genomic_DNA"/>
</dbReference>
<gene>
    <name evidence="1" type="ORF">FRY98_26160</name>
</gene>
<sequence>MTFPLYIVAGTSGSGKSTAVKIVRKIMGTGFNVYDMDTIIVDGNFQTACQQWLRIAYANSISGNTTILFGAVPYPYDVNICDHFHFFHPIHYLLLHCSSVCRTERLQIRGNWTKQGIAGTNLYADQLYNNYISANLPIIDTTNIPPAQVANQIKEWVLTKKIP</sequence>
<name>A0A5D0CLN7_9BACL</name>
<protein>
    <recommendedName>
        <fullName evidence="3">AAA family ATPase</fullName>
    </recommendedName>
</protein>
<proteinExistence type="predicted"/>
<dbReference type="SUPFAM" id="SSF52540">
    <property type="entry name" value="P-loop containing nucleoside triphosphate hydrolases"/>
    <property type="match status" value="1"/>
</dbReference>
<dbReference type="OrthoDB" id="359078at2"/>
<evidence type="ECO:0008006" key="3">
    <source>
        <dbReference type="Google" id="ProtNLM"/>
    </source>
</evidence>
<organism evidence="1 2">
    <name type="scientific">Paenibacillus faecis</name>
    <dbReference type="NCBI Taxonomy" id="862114"/>
    <lineage>
        <taxon>Bacteria</taxon>
        <taxon>Bacillati</taxon>
        <taxon>Bacillota</taxon>
        <taxon>Bacilli</taxon>
        <taxon>Bacillales</taxon>
        <taxon>Paenibacillaceae</taxon>
        <taxon>Paenibacillus</taxon>
    </lineage>
</organism>
<comment type="caution">
    <text evidence="1">The sequence shown here is derived from an EMBL/GenBank/DDBJ whole genome shotgun (WGS) entry which is preliminary data.</text>
</comment>
<evidence type="ECO:0000313" key="1">
    <source>
        <dbReference type="EMBL" id="TYA10084.1"/>
    </source>
</evidence>
<reference evidence="1 2" key="1">
    <citation type="submission" date="2019-08" db="EMBL/GenBank/DDBJ databases">
        <title>Genome sequencing of Paenibacillus faecis DSM 23593(T).</title>
        <authorList>
            <person name="Kook J.-K."/>
            <person name="Park S.-N."/>
            <person name="Lim Y.K."/>
        </authorList>
    </citation>
    <scope>NUCLEOTIDE SEQUENCE [LARGE SCALE GENOMIC DNA]</scope>
    <source>
        <strain evidence="1 2">DSM 23593</strain>
    </source>
</reference>
<accession>A0A5D0CLN7</accession>
<evidence type="ECO:0000313" key="2">
    <source>
        <dbReference type="Proteomes" id="UP000325218"/>
    </source>
</evidence>
<dbReference type="Proteomes" id="UP000325218">
    <property type="component" value="Unassembled WGS sequence"/>
</dbReference>
<keyword evidence="2" id="KW-1185">Reference proteome</keyword>
<dbReference type="AlphaFoldDB" id="A0A5D0CLN7"/>